<dbReference type="NCBIfam" id="NF040950">
    <property type="entry name" value="archin_ph_syn"/>
    <property type="match status" value="1"/>
</dbReference>
<gene>
    <name evidence="4" type="ORF">Desfe_1103</name>
</gene>
<comment type="catalytic activity">
    <reaction evidence="2">
        <text>CDP-2,3-bis-O-(phytanyl)-sn-glycerol + 1D-myo-inositol 3-phosphate = saturated 1-archaetidyl-1D-myo-inositol 3-phosphate + CMP + H(+)</text>
        <dbReference type="Rhea" id="RHEA:36823"/>
        <dbReference type="ChEBI" id="CHEBI:15378"/>
        <dbReference type="ChEBI" id="CHEBI:58401"/>
        <dbReference type="ChEBI" id="CHEBI:60377"/>
        <dbReference type="ChEBI" id="CHEBI:74004"/>
        <dbReference type="ChEBI" id="CHEBI:74006"/>
        <dbReference type="EC" id="2.7.8.39"/>
    </reaction>
</comment>
<evidence type="ECO:0000256" key="2">
    <source>
        <dbReference type="HAMAP-Rule" id="MF_02242"/>
    </source>
</evidence>
<feature type="binding site" evidence="2">
    <location>
        <position position="94"/>
    </location>
    <ligand>
        <name>Mg(2+)</name>
        <dbReference type="ChEBI" id="CHEBI:18420"/>
        <label>2</label>
    </ligand>
</feature>
<dbReference type="GO" id="GO:0005886">
    <property type="term" value="C:plasma membrane"/>
    <property type="evidence" value="ECO:0007669"/>
    <property type="project" value="UniProtKB-SubCell"/>
</dbReference>
<dbReference type="InterPro" id="IPR043130">
    <property type="entry name" value="CDP-OH_PTrfase_TM_dom"/>
</dbReference>
<comment type="cofactor">
    <cofactor evidence="2">
        <name>Mn(2+)</name>
        <dbReference type="ChEBI" id="CHEBI:29035"/>
    </cofactor>
    <cofactor evidence="2">
        <name>Mg(2+)</name>
        <dbReference type="ChEBI" id="CHEBI:18420"/>
    </cofactor>
    <text evidence="2">Binds 2 Mg(2+) or Mn(2+) ions per subunit.</text>
</comment>
<evidence type="ECO:0000256" key="1">
    <source>
        <dbReference type="ARBA" id="ARBA00022679"/>
    </source>
</evidence>
<comment type="function">
    <text evidence="2">Catalyzes the formation of archaetidylinositol phosphate (AIP) from CDP-archaeol (CDP-ArOH or CDP-2,3-bis-(O-phytanyl)-sn-glycerol) and 1L-myo-inositol 1-phosphate (IP or 1D-myo-inositol 3-phosphate). AIP is a precursor of archaetidyl-myo-inositol (AI), an ether-type inositol phospholipid ubiquitously distributed in archaea membranes and essential for glycolipid biosynthesis in archaea.</text>
</comment>
<sequence>MKDALLNKLRDKLAAIVNTVAKPFIVIGVPPNALTVSSMMILLIGAFFFAFSTDILLYLVFITVSSILDALDGAVARVMGKASRFGAFLDSTVDRVNDAVLILSLGFLGLNQLYILVFLVASFLVSYIRARAESLGVGLAGIGLIERPERILGVILVLASYRVSPRLAEAFLLVLTILSVVTVVQRIMQVYRRINAGD</sequence>
<dbReference type="EMBL" id="CP003321">
    <property type="protein sequence ID" value="AFL66975.1"/>
    <property type="molecule type" value="Genomic_DNA"/>
</dbReference>
<keyword evidence="2" id="KW-0464">Manganese</keyword>
<dbReference type="GO" id="GO:0008654">
    <property type="term" value="P:phospholipid biosynthetic process"/>
    <property type="evidence" value="ECO:0007669"/>
    <property type="project" value="UniProtKB-UniRule"/>
</dbReference>
<dbReference type="HOGENOM" id="CLU_080384_1_0_2"/>
<keyword evidence="2" id="KW-0472">Membrane</keyword>
<dbReference type="Proteomes" id="UP000006175">
    <property type="component" value="Chromosome"/>
</dbReference>
<keyword evidence="2" id="KW-1003">Cell membrane</keyword>
<reference evidence="4 5" key="1">
    <citation type="journal article" date="2012" name="J. Bacteriol.">
        <title>Complete Genome Sequence of Desulfurococcus fermentans, a Hyperthermophilic Cellulolytic Crenarchaeon Isolated from a Freshwater Hot Spring in Kamchatka, Russia.</title>
        <authorList>
            <person name="Susanti D."/>
            <person name="Johnson E.F."/>
            <person name="Rodriguez J.R."/>
            <person name="Anderson I."/>
            <person name="Perevalova A.A."/>
            <person name="Kyrpides N."/>
            <person name="Lucas S."/>
            <person name="Han J."/>
            <person name="Lapidus A."/>
            <person name="Cheng J.F."/>
            <person name="Goodwin L."/>
            <person name="Pitluck S."/>
            <person name="Mavrommatis K."/>
            <person name="Peters L."/>
            <person name="Land M.L."/>
            <person name="Hauser L."/>
            <person name="Gopalan V."/>
            <person name="Chan P.P."/>
            <person name="Lowe T.M."/>
            <person name="Atomi H."/>
            <person name="Bonch-Osmolovskaya E.A."/>
            <person name="Woyke T."/>
            <person name="Mukhopadhyay B."/>
        </authorList>
    </citation>
    <scope>NUCLEOTIDE SEQUENCE [LARGE SCALE GENOMIC DNA]</scope>
    <source>
        <strain evidence="4 5">DSM 16532</strain>
    </source>
</reference>
<dbReference type="AlphaFoldDB" id="I3XSQ1"/>
<dbReference type="HAMAP" id="MF_02242">
    <property type="entry name" value="AIP_synthase"/>
    <property type="match status" value="1"/>
</dbReference>
<feature type="active site" description="Proton acceptor" evidence="2">
    <location>
        <position position="94"/>
    </location>
</feature>
<evidence type="ECO:0000256" key="3">
    <source>
        <dbReference type="RuleBase" id="RU003750"/>
    </source>
</evidence>
<keyword evidence="2" id="KW-0479">Metal-binding</keyword>
<feature type="binding site" evidence="2">
    <location>
        <position position="69"/>
    </location>
    <ligand>
        <name>Mg(2+)</name>
        <dbReference type="ChEBI" id="CHEBI:18420"/>
        <label>1</label>
    </ligand>
</feature>
<protein>
    <recommendedName>
        <fullName evidence="2">Archaetidylinositol phosphate synthase</fullName>
        <shortName evidence="2">AIP synthase</shortName>
        <ecNumber evidence="2">2.7.8.39</ecNumber>
    </recommendedName>
</protein>
<dbReference type="GO" id="GO:0016780">
    <property type="term" value="F:phosphotransferase activity, for other substituted phosphate groups"/>
    <property type="evidence" value="ECO:0007669"/>
    <property type="project" value="UniProtKB-UniRule"/>
</dbReference>
<feature type="transmembrane region" description="Helical" evidence="2">
    <location>
        <begin position="100"/>
        <end position="128"/>
    </location>
</feature>
<keyword evidence="5" id="KW-1185">Reference proteome</keyword>
<keyword evidence="2" id="KW-0443">Lipid metabolism</keyword>
<evidence type="ECO:0000313" key="5">
    <source>
        <dbReference type="Proteomes" id="UP000006175"/>
    </source>
</evidence>
<dbReference type="InterPro" id="IPR000462">
    <property type="entry name" value="CDP-OH_P_trans"/>
</dbReference>
<feature type="binding site" evidence="2">
    <location>
        <position position="90"/>
    </location>
    <ligand>
        <name>Mg(2+)</name>
        <dbReference type="ChEBI" id="CHEBI:18420"/>
        <label>2</label>
    </ligand>
</feature>
<dbReference type="InterPro" id="IPR048254">
    <property type="entry name" value="CDP_ALCOHOL_P_TRANSF_CS"/>
</dbReference>
<evidence type="ECO:0000313" key="4">
    <source>
        <dbReference type="EMBL" id="AFL66975.1"/>
    </source>
</evidence>
<keyword evidence="1 2" id="KW-0808">Transferase</keyword>
<keyword evidence="2" id="KW-0812">Transmembrane</keyword>
<dbReference type="EC" id="2.7.8.39" evidence="2"/>
<proteinExistence type="inferred from homology"/>
<dbReference type="InterPro" id="IPR054868">
    <property type="entry name" value="archin_ph_syn"/>
</dbReference>
<comment type="caution">
    <text evidence="2">Lacks conserved residue(s) required for the propagation of feature annotation.</text>
</comment>
<feature type="binding site" evidence="2">
    <location>
        <position position="72"/>
    </location>
    <ligand>
        <name>Mg(2+)</name>
        <dbReference type="ChEBI" id="CHEBI:18420"/>
        <label>1</label>
    </ligand>
</feature>
<dbReference type="eggNOG" id="arCOG00670">
    <property type="taxonomic scope" value="Archaea"/>
</dbReference>
<feature type="transmembrane region" description="Helical" evidence="2">
    <location>
        <begin position="21"/>
        <end position="49"/>
    </location>
</feature>
<accession>I3XSQ1</accession>
<feature type="binding site" evidence="2">
    <location>
        <position position="90"/>
    </location>
    <ligand>
        <name>Mg(2+)</name>
        <dbReference type="ChEBI" id="CHEBI:18420"/>
        <label>1</label>
    </ligand>
</feature>
<dbReference type="Gene3D" id="1.20.120.1760">
    <property type="match status" value="1"/>
</dbReference>
<organism evidence="4 5">
    <name type="scientific">Desulfurococcus amylolyticus DSM 16532</name>
    <dbReference type="NCBI Taxonomy" id="768672"/>
    <lineage>
        <taxon>Archaea</taxon>
        <taxon>Thermoproteota</taxon>
        <taxon>Thermoprotei</taxon>
        <taxon>Desulfurococcales</taxon>
        <taxon>Desulfurococcaceae</taxon>
        <taxon>Desulfurococcus</taxon>
    </lineage>
</organism>
<dbReference type="InterPro" id="IPR044270">
    <property type="entry name" value="AIP_synthase"/>
</dbReference>
<name>I3XSQ1_DESAM</name>
<dbReference type="PROSITE" id="PS00379">
    <property type="entry name" value="CDP_ALCOHOL_P_TRANSF"/>
    <property type="match status" value="1"/>
</dbReference>
<dbReference type="Pfam" id="PF01066">
    <property type="entry name" value="CDP-OH_P_transf"/>
    <property type="match status" value="1"/>
</dbReference>
<feature type="binding site" evidence="2">
    <location>
        <position position="69"/>
    </location>
    <ligand>
        <name>Mg(2+)</name>
        <dbReference type="ChEBI" id="CHEBI:18420"/>
        <label>2</label>
    </ligand>
</feature>
<comment type="similarity">
    <text evidence="2 3">Belongs to the CDP-alcohol phosphatidyltransferase class-I family.</text>
</comment>
<dbReference type="KEGG" id="dfd:Desfe_1103"/>
<comment type="pathway">
    <text evidence="2">Lipid metabolism; phospholipid metabolism.</text>
</comment>
<comment type="subcellular location">
    <subcellularLocation>
        <location evidence="2">Cell membrane</location>
        <topology evidence="2">Multi-pass membrane protein</topology>
    </subcellularLocation>
</comment>
<keyword evidence="2" id="KW-0444">Lipid biosynthesis</keyword>
<feature type="transmembrane region" description="Helical" evidence="2">
    <location>
        <begin position="167"/>
        <end position="184"/>
    </location>
</feature>
<dbReference type="UniPathway" id="UPA00085"/>
<keyword evidence="2" id="KW-0460">Magnesium</keyword>
<dbReference type="GO" id="GO:0000287">
    <property type="term" value="F:magnesium ion binding"/>
    <property type="evidence" value="ECO:0007669"/>
    <property type="project" value="UniProtKB-UniRule"/>
</dbReference>
<keyword evidence="2" id="KW-1133">Transmembrane helix</keyword>
<keyword evidence="2" id="KW-1208">Phospholipid metabolism</keyword>